<gene>
    <name evidence="2" type="ORF">THAOC_33116</name>
</gene>
<accession>K0R5S1</accession>
<name>K0R5S1_THAOC</name>
<proteinExistence type="predicted"/>
<reference evidence="2 3" key="1">
    <citation type="journal article" date="2012" name="Genome Biol.">
        <title>Genome and low-iron response of an oceanic diatom adapted to chronic iron limitation.</title>
        <authorList>
            <person name="Lommer M."/>
            <person name="Specht M."/>
            <person name="Roy A.S."/>
            <person name="Kraemer L."/>
            <person name="Andreson R."/>
            <person name="Gutowska M.A."/>
            <person name="Wolf J."/>
            <person name="Bergner S.V."/>
            <person name="Schilhabel M.B."/>
            <person name="Klostermeier U.C."/>
            <person name="Beiko R.G."/>
            <person name="Rosenstiel P."/>
            <person name="Hippler M."/>
            <person name="Laroche J."/>
        </authorList>
    </citation>
    <scope>NUCLEOTIDE SEQUENCE [LARGE SCALE GENOMIC DNA]</scope>
    <source>
        <strain evidence="2 3">CCMP1005</strain>
    </source>
</reference>
<feature type="region of interest" description="Disordered" evidence="1">
    <location>
        <begin position="90"/>
        <end position="110"/>
    </location>
</feature>
<evidence type="ECO:0000313" key="2">
    <source>
        <dbReference type="EMBL" id="EJK48115.1"/>
    </source>
</evidence>
<evidence type="ECO:0000313" key="3">
    <source>
        <dbReference type="Proteomes" id="UP000266841"/>
    </source>
</evidence>
<protein>
    <submittedName>
        <fullName evidence="2">Uncharacterized protein</fullName>
    </submittedName>
</protein>
<evidence type="ECO:0000256" key="1">
    <source>
        <dbReference type="SAM" id="MobiDB-lite"/>
    </source>
</evidence>
<comment type="caution">
    <text evidence="2">The sequence shown here is derived from an EMBL/GenBank/DDBJ whole genome shotgun (WGS) entry which is preliminary data.</text>
</comment>
<dbReference type="AlphaFoldDB" id="K0R5S1"/>
<dbReference type="Proteomes" id="UP000266841">
    <property type="component" value="Unassembled WGS sequence"/>
</dbReference>
<feature type="non-terminal residue" evidence="2">
    <location>
        <position position="140"/>
    </location>
</feature>
<sequence>MYRGIVKETPFLKAKRSPKGVKTSILDAAERSITSYPCTFGCPRLHSRGLGLRRISGTGNFSPMHKRFDLTLASALLLSAVPVAESKLRASTEASRITDHGGSADEHASRDDHGGVLFFWQNFLTTGDETGAILPDRPTR</sequence>
<organism evidence="2 3">
    <name type="scientific">Thalassiosira oceanica</name>
    <name type="common">Marine diatom</name>
    <dbReference type="NCBI Taxonomy" id="159749"/>
    <lineage>
        <taxon>Eukaryota</taxon>
        <taxon>Sar</taxon>
        <taxon>Stramenopiles</taxon>
        <taxon>Ochrophyta</taxon>
        <taxon>Bacillariophyta</taxon>
        <taxon>Coscinodiscophyceae</taxon>
        <taxon>Thalassiosirophycidae</taxon>
        <taxon>Thalassiosirales</taxon>
        <taxon>Thalassiosiraceae</taxon>
        <taxon>Thalassiosira</taxon>
    </lineage>
</organism>
<dbReference type="EMBL" id="AGNL01046250">
    <property type="protein sequence ID" value="EJK48115.1"/>
    <property type="molecule type" value="Genomic_DNA"/>
</dbReference>
<keyword evidence="3" id="KW-1185">Reference proteome</keyword>